<reference evidence="2" key="1">
    <citation type="submission" date="2021-05" db="EMBL/GenBank/DDBJ databases">
        <authorList>
            <person name="Alioto T."/>
            <person name="Alioto T."/>
            <person name="Gomez Garrido J."/>
        </authorList>
    </citation>
    <scope>NUCLEOTIDE SEQUENCE</scope>
</reference>
<evidence type="ECO:0000256" key="1">
    <source>
        <dbReference type="SAM" id="SignalP"/>
    </source>
</evidence>
<keyword evidence="1" id="KW-0732">Signal</keyword>
<feature type="signal peptide" evidence="1">
    <location>
        <begin position="1"/>
        <end position="22"/>
    </location>
</feature>
<sequence length="150" mass="16878">MFLRNWCLSLLGIRLCTKLRLGFEEKMLKFDKKYLNSSMNSTIQTKNPVNKIRFIFRVRFMLDVNREGGVRAKSFYSQDTINKSSGVVLVEIELVDGSRGRFLDVRNVRVEEGAVVSVTGGVGRQPMGVVSPRPRAGGGYSKINKIESSK</sequence>
<accession>A0A8D9A702</accession>
<dbReference type="AlphaFoldDB" id="A0A8D9A702"/>
<dbReference type="EMBL" id="HBUF01550622">
    <property type="protein sequence ID" value="CAG6758826.1"/>
    <property type="molecule type" value="Transcribed_RNA"/>
</dbReference>
<evidence type="ECO:0000313" key="2">
    <source>
        <dbReference type="EMBL" id="CAG6758827.1"/>
    </source>
</evidence>
<protein>
    <submittedName>
        <fullName evidence="2">Uncharacterized protein</fullName>
    </submittedName>
</protein>
<organism evidence="2">
    <name type="scientific">Cacopsylla melanoneura</name>
    <dbReference type="NCBI Taxonomy" id="428564"/>
    <lineage>
        <taxon>Eukaryota</taxon>
        <taxon>Metazoa</taxon>
        <taxon>Ecdysozoa</taxon>
        <taxon>Arthropoda</taxon>
        <taxon>Hexapoda</taxon>
        <taxon>Insecta</taxon>
        <taxon>Pterygota</taxon>
        <taxon>Neoptera</taxon>
        <taxon>Paraneoptera</taxon>
        <taxon>Hemiptera</taxon>
        <taxon>Sternorrhyncha</taxon>
        <taxon>Psylloidea</taxon>
        <taxon>Psyllidae</taxon>
        <taxon>Psyllinae</taxon>
        <taxon>Cacopsylla</taxon>
    </lineage>
</organism>
<name>A0A8D9A702_9HEMI</name>
<proteinExistence type="predicted"/>
<dbReference type="EMBL" id="HBUF01550623">
    <property type="protein sequence ID" value="CAG6758827.1"/>
    <property type="molecule type" value="Transcribed_RNA"/>
</dbReference>
<feature type="chain" id="PRO_5035639330" evidence="1">
    <location>
        <begin position="23"/>
        <end position="150"/>
    </location>
</feature>